<dbReference type="PANTHER" id="PTHR32114:SF2">
    <property type="entry name" value="ABC TRANSPORTER ABCH.3"/>
    <property type="match status" value="1"/>
</dbReference>
<evidence type="ECO:0000259" key="2">
    <source>
        <dbReference type="Pfam" id="PF02463"/>
    </source>
</evidence>
<feature type="domain" description="RecF/RecN/SMC N-terminal" evidence="2">
    <location>
        <begin position="5"/>
        <end position="764"/>
    </location>
</feature>
<dbReference type="InterPro" id="IPR027417">
    <property type="entry name" value="P-loop_NTPase"/>
</dbReference>
<dbReference type="Proteomes" id="UP000249135">
    <property type="component" value="Unassembled WGS sequence"/>
</dbReference>
<sequence>MSFRINSLTVRNFRSIRGDITVPMNAPIILVHGKNGAGKTSLLSGMELALTGELASLDRIDPNLRKHLVNKGRDHAFVSASVCAADGAMTTGEFRVDSLGPKGNAVLDRNLARHFSERCYLAQSTLGRLLEIYQPKDVAAAASPLTRFVKELLGLDALDALIDGLYDAGDVRRLRGRANMYWEVRDRLPMVQKEMDRLAGEVSKARDQAKELLNTAQELFKSYWPAQAEQPVESWRSFLAQQSYDAELKRAAQLRIEISAQAGQLLRSEGTSSSQGLMANAESGASDADKALQAWLQTAGKQLSDTFQRLADYFSDLPSPLASQPEYARVTATTAINAEMRRCEQALAQDAAARQRVTSAEADRKRHQARLTLLEEQSGGYSQQAGQLAQALSSLLPHVQSNDCPVCNRNFAEVSTTPLVGHLATNISSLTEAAGRLAALSKERADTVAAISLRERELAGEVARLLTDPSKQELERRLSDLRELLTTLDTLAPESVRGEALFKTAANASQRLAALRASDQFTVSMRSVADRLADQLAVAAIGVNEPLNAALDRFLAHVVKTETELAGKHAARQRAEDVLREHSARLDAIQELESLRSALTLEIMELTQRKTAGDRAIDQAKELTKIAQAERTAIVRRVFNDSLNTAWKDLFVRLAPDEPFVPAFALPESTKGAVEATLETLHHDGGKGGNPRAMLSAGNLNTAALTLFLALHLSAKSRLPWLIIDDPVQSMDEVHISQFAALLRTLAKQHDRQVIIAVHEKPLFDYLTLELSPSFDGDTLVTVELGRSANGDSLATTRVIPWEPDTALAA</sequence>
<proteinExistence type="predicted"/>
<organism evidence="3 4">
    <name type="scientific">Variovorax paradoxus</name>
    <dbReference type="NCBI Taxonomy" id="34073"/>
    <lineage>
        <taxon>Bacteria</taxon>
        <taxon>Pseudomonadati</taxon>
        <taxon>Pseudomonadota</taxon>
        <taxon>Betaproteobacteria</taxon>
        <taxon>Burkholderiales</taxon>
        <taxon>Comamonadaceae</taxon>
        <taxon>Variovorax</taxon>
    </lineage>
</organism>
<name>A0A2W5QLV5_VARPD</name>
<feature type="coiled-coil region" evidence="1">
    <location>
        <begin position="195"/>
        <end position="222"/>
    </location>
</feature>
<dbReference type="InterPro" id="IPR003395">
    <property type="entry name" value="RecF/RecN/SMC_N"/>
</dbReference>
<dbReference type="AlphaFoldDB" id="A0A2W5QLV5"/>
<dbReference type="Pfam" id="PF02463">
    <property type="entry name" value="SMC_N"/>
    <property type="match status" value="1"/>
</dbReference>
<keyword evidence="1" id="KW-0175">Coiled coil</keyword>
<accession>A0A2W5QLV5</accession>
<dbReference type="Gene3D" id="3.40.50.300">
    <property type="entry name" value="P-loop containing nucleotide triphosphate hydrolases"/>
    <property type="match status" value="2"/>
</dbReference>
<dbReference type="SUPFAM" id="SSF52540">
    <property type="entry name" value="P-loop containing nucleoside triphosphate hydrolases"/>
    <property type="match status" value="1"/>
</dbReference>
<evidence type="ECO:0000313" key="3">
    <source>
        <dbReference type="EMBL" id="PZQ78232.1"/>
    </source>
</evidence>
<comment type="caution">
    <text evidence="3">The sequence shown here is derived from an EMBL/GenBank/DDBJ whole genome shotgun (WGS) entry which is preliminary data.</text>
</comment>
<reference evidence="3 4" key="1">
    <citation type="submission" date="2017-08" db="EMBL/GenBank/DDBJ databases">
        <title>Infants hospitalized years apart are colonized by the same room-sourced microbial strains.</title>
        <authorList>
            <person name="Brooks B."/>
            <person name="Olm M.R."/>
            <person name="Firek B.A."/>
            <person name="Baker R."/>
            <person name="Thomas B.C."/>
            <person name="Morowitz M.J."/>
            <person name="Banfield J.F."/>
        </authorList>
    </citation>
    <scope>NUCLEOTIDE SEQUENCE [LARGE SCALE GENOMIC DNA]</scope>
    <source>
        <strain evidence="3">S2_005_003_R2_41</strain>
    </source>
</reference>
<feature type="coiled-coil region" evidence="1">
    <location>
        <begin position="572"/>
        <end position="609"/>
    </location>
</feature>
<protein>
    <recommendedName>
        <fullName evidence="2">RecF/RecN/SMC N-terminal domain-containing protein</fullName>
    </recommendedName>
</protein>
<evidence type="ECO:0000256" key="1">
    <source>
        <dbReference type="SAM" id="Coils"/>
    </source>
</evidence>
<dbReference type="PANTHER" id="PTHR32114">
    <property type="entry name" value="ABC TRANSPORTER ABCH.3"/>
    <property type="match status" value="1"/>
</dbReference>
<evidence type="ECO:0000313" key="4">
    <source>
        <dbReference type="Proteomes" id="UP000249135"/>
    </source>
</evidence>
<gene>
    <name evidence="3" type="ORF">DI563_00805</name>
</gene>
<dbReference type="EMBL" id="QFPP01000003">
    <property type="protein sequence ID" value="PZQ78232.1"/>
    <property type="molecule type" value="Genomic_DNA"/>
</dbReference>